<dbReference type="VEuPathDB" id="FungiDB:SPRG_09571"/>
<proteinExistence type="predicted"/>
<name>A0A067CDM9_SAPPC</name>
<gene>
    <name evidence="1" type="ORF">SPRG_09571</name>
</gene>
<dbReference type="AlphaFoldDB" id="A0A067CDM9"/>
<dbReference type="EMBL" id="KK583237">
    <property type="protein sequence ID" value="KDO24927.1"/>
    <property type="molecule type" value="Genomic_DNA"/>
</dbReference>
<dbReference type="Proteomes" id="UP000030745">
    <property type="component" value="Unassembled WGS sequence"/>
</dbReference>
<keyword evidence="2" id="KW-1185">Reference proteome</keyword>
<evidence type="ECO:0000313" key="1">
    <source>
        <dbReference type="EMBL" id="KDO24927.1"/>
    </source>
</evidence>
<accession>A0A067CDM9</accession>
<dbReference type="KEGG" id="spar:SPRG_09571"/>
<sequence>MARKVPEGLYQKHADDCRSWNILVADFDTEALRAAACSISPAAPSVVLRTMAVARAQPTILESAFWTTAADIAP</sequence>
<protein>
    <submittedName>
        <fullName evidence="1">Uncharacterized protein</fullName>
    </submittedName>
</protein>
<evidence type="ECO:0000313" key="2">
    <source>
        <dbReference type="Proteomes" id="UP000030745"/>
    </source>
</evidence>
<dbReference type="OrthoDB" id="10391703at2759"/>
<dbReference type="RefSeq" id="XP_012204387.1">
    <property type="nucleotide sequence ID" value="XM_012348997.1"/>
</dbReference>
<dbReference type="GeneID" id="24131728"/>
<reference evidence="1 2" key="1">
    <citation type="journal article" date="2013" name="PLoS Genet.">
        <title>Distinctive expansion of potential virulence genes in the genome of the oomycete fish pathogen Saprolegnia parasitica.</title>
        <authorList>
            <person name="Jiang R.H."/>
            <person name="de Bruijn I."/>
            <person name="Haas B.J."/>
            <person name="Belmonte R."/>
            <person name="Lobach L."/>
            <person name="Christie J."/>
            <person name="van den Ackerveken G."/>
            <person name="Bottin A."/>
            <person name="Bulone V."/>
            <person name="Diaz-Moreno S.M."/>
            <person name="Dumas B."/>
            <person name="Fan L."/>
            <person name="Gaulin E."/>
            <person name="Govers F."/>
            <person name="Grenville-Briggs L.J."/>
            <person name="Horner N.R."/>
            <person name="Levin J.Z."/>
            <person name="Mammella M."/>
            <person name="Meijer H.J."/>
            <person name="Morris P."/>
            <person name="Nusbaum C."/>
            <person name="Oome S."/>
            <person name="Phillips A.J."/>
            <person name="van Rooyen D."/>
            <person name="Rzeszutek E."/>
            <person name="Saraiva M."/>
            <person name="Secombes C.J."/>
            <person name="Seidl M.F."/>
            <person name="Snel B."/>
            <person name="Stassen J.H."/>
            <person name="Sykes S."/>
            <person name="Tripathy S."/>
            <person name="van den Berg H."/>
            <person name="Vega-Arreguin J.C."/>
            <person name="Wawra S."/>
            <person name="Young S.K."/>
            <person name="Zeng Q."/>
            <person name="Dieguez-Uribeondo J."/>
            <person name="Russ C."/>
            <person name="Tyler B.M."/>
            <person name="van West P."/>
        </authorList>
    </citation>
    <scope>NUCLEOTIDE SEQUENCE [LARGE SCALE GENOMIC DNA]</scope>
    <source>
        <strain evidence="1 2">CBS 223.65</strain>
    </source>
</reference>
<organism evidence="1 2">
    <name type="scientific">Saprolegnia parasitica (strain CBS 223.65)</name>
    <dbReference type="NCBI Taxonomy" id="695850"/>
    <lineage>
        <taxon>Eukaryota</taxon>
        <taxon>Sar</taxon>
        <taxon>Stramenopiles</taxon>
        <taxon>Oomycota</taxon>
        <taxon>Saprolegniomycetes</taxon>
        <taxon>Saprolegniales</taxon>
        <taxon>Saprolegniaceae</taxon>
        <taxon>Saprolegnia</taxon>
    </lineage>
</organism>